<gene>
    <name evidence="3" type="ORF">Prum_086990</name>
</gene>
<organism evidence="3 4">
    <name type="scientific">Phytohabitans rumicis</name>
    <dbReference type="NCBI Taxonomy" id="1076125"/>
    <lineage>
        <taxon>Bacteria</taxon>
        <taxon>Bacillati</taxon>
        <taxon>Actinomycetota</taxon>
        <taxon>Actinomycetes</taxon>
        <taxon>Micromonosporales</taxon>
        <taxon>Micromonosporaceae</taxon>
    </lineage>
</organism>
<evidence type="ECO:0000313" key="3">
    <source>
        <dbReference type="EMBL" id="GFJ95057.1"/>
    </source>
</evidence>
<evidence type="ECO:0000313" key="4">
    <source>
        <dbReference type="Proteomes" id="UP000482960"/>
    </source>
</evidence>
<dbReference type="SUPFAM" id="SSF54637">
    <property type="entry name" value="Thioesterase/thiol ester dehydrase-isomerase"/>
    <property type="match status" value="1"/>
</dbReference>
<keyword evidence="4" id="KW-1185">Reference proteome</keyword>
<accession>A0A6V8LLT9</accession>
<feature type="region of interest" description="Disordered" evidence="1">
    <location>
        <begin position="134"/>
        <end position="204"/>
    </location>
</feature>
<reference evidence="3 4" key="2">
    <citation type="submission" date="2020-03" db="EMBL/GenBank/DDBJ databases">
        <authorList>
            <person name="Ichikawa N."/>
            <person name="Kimura A."/>
            <person name="Kitahashi Y."/>
            <person name="Uohara A."/>
        </authorList>
    </citation>
    <scope>NUCLEOTIDE SEQUENCE [LARGE SCALE GENOMIC DNA]</scope>
    <source>
        <strain evidence="3 4">NBRC 108638</strain>
    </source>
</reference>
<dbReference type="InterPro" id="IPR029069">
    <property type="entry name" value="HotDog_dom_sf"/>
</dbReference>
<dbReference type="AlphaFoldDB" id="A0A6V8LLT9"/>
<protein>
    <recommendedName>
        <fullName evidence="2">Peroxisomal multifunctional enzyme type 2-like N-terminal domain-containing protein</fullName>
    </recommendedName>
</protein>
<feature type="region of interest" description="Disordered" evidence="1">
    <location>
        <begin position="217"/>
        <end position="261"/>
    </location>
</feature>
<dbReference type="EMBL" id="BLPG01000001">
    <property type="protein sequence ID" value="GFJ95057.1"/>
    <property type="molecule type" value="Genomic_DNA"/>
</dbReference>
<dbReference type="Pfam" id="PF22622">
    <property type="entry name" value="MFE-2_hydrat-2_N"/>
    <property type="match status" value="1"/>
</dbReference>
<name>A0A6V8LLT9_9ACTN</name>
<proteinExistence type="predicted"/>
<feature type="compositionally biased region" description="Polar residues" evidence="1">
    <location>
        <begin position="241"/>
        <end position="253"/>
    </location>
</feature>
<evidence type="ECO:0000259" key="2">
    <source>
        <dbReference type="Pfam" id="PF22622"/>
    </source>
</evidence>
<feature type="domain" description="Peroxisomal multifunctional enzyme type 2-like N-terminal" evidence="2">
    <location>
        <begin position="37"/>
        <end position="126"/>
    </location>
</feature>
<evidence type="ECO:0000256" key="1">
    <source>
        <dbReference type="SAM" id="MobiDB-lite"/>
    </source>
</evidence>
<dbReference type="InterPro" id="IPR054357">
    <property type="entry name" value="MFE-2_N"/>
</dbReference>
<dbReference type="Gene3D" id="3.10.129.10">
    <property type="entry name" value="Hotdog Thioesterase"/>
    <property type="match status" value="1"/>
</dbReference>
<feature type="compositionally biased region" description="Low complexity" evidence="1">
    <location>
        <begin position="217"/>
        <end position="233"/>
    </location>
</feature>
<reference evidence="3 4" key="1">
    <citation type="submission" date="2020-03" db="EMBL/GenBank/DDBJ databases">
        <title>Whole genome shotgun sequence of Phytohabitans rumicis NBRC 108638.</title>
        <authorList>
            <person name="Komaki H."/>
            <person name="Tamura T."/>
        </authorList>
    </citation>
    <scope>NUCLEOTIDE SEQUENCE [LARGE SCALE GENOMIC DNA]</scope>
    <source>
        <strain evidence="3 4">NBRC 108638</strain>
    </source>
</reference>
<comment type="caution">
    <text evidence="3">The sequence shown here is derived from an EMBL/GenBank/DDBJ whole genome shotgun (WGS) entry which is preliminary data.</text>
</comment>
<sequence length="261" mass="27181">MSPFDLSVVDRWSDERTVEVTAAGVEAYAAVVGGPSPVYAVAPAMDLVFAVAEAAVPAELRARVVHGQEDLVFHRPLPVGEKVTLRAAVVGLHGKGSGTTATIKVETRDAAGQLVNEQYVTEFYRGVPTDLAAGSAAPPLPREPLDGPPLHTATTPLPPDLPASTPTRPATTTRSTSTTTSPARPGCPASSCTGSRRWPSPPAWSCPQAVRPAYAGSAAASPARWRPATRSPPGCGRTRAATGSTPWTATTRWSWGRGSPF</sequence>
<dbReference type="Proteomes" id="UP000482960">
    <property type="component" value="Unassembled WGS sequence"/>
</dbReference>
<feature type="compositionally biased region" description="Low complexity" evidence="1">
    <location>
        <begin position="162"/>
        <end position="184"/>
    </location>
</feature>